<evidence type="ECO:0000256" key="1">
    <source>
        <dbReference type="SAM" id="MobiDB-lite"/>
    </source>
</evidence>
<comment type="caution">
    <text evidence="3">The sequence shown here is derived from an EMBL/GenBank/DDBJ whole genome shotgun (WGS) entry which is preliminary data.</text>
</comment>
<gene>
    <name evidence="3" type="ORF">QYE76_000371</name>
</gene>
<protein>
    <recommendedName>
        <fullName evidence="2">Transposase (putative) gypsy type domain-containing protein</fullName>
    </recommendedName>
</protein>
<dbReference type="GO" id="GO:0020037">
    <property type="term" value="F:heme binding"/>
    <property type="evidence" value="ECO:0007669"/>
    <property type="project" value="InterPro"/>
</dbReference>
<dbReference type="Pfam" id="PF00067">
    <property type="entry name" value="p450"/>
    <property type="match status" value="1"/>
</dbReference>
<dbReference type="PANTHER" id="PTHR33026">
    <property type="entry name" value="OS06G0360600 PROTEIN"/>
    <property type="match status" value="1"/>
</dbReference>
<dbReference type="Pfam" id="PF04195">
    <property type="entry name" value="Transposase_28"/>
    <property type="match status" value="1"/>
</dbReference>
<feature type="region of interest" description="Disordered" evidence="1">
    <location>
        <begin position="1353"/>
        <end position="1387"/>
    </location>
</feature>
<dbReference type="InterPro" id="IPR036396">
    <property type="entry name" value="Cyt_P450_sf"/>
</dbReference>
<dbReference type="GO" id="GO:0016705">
    <property type="term" value="F:oxidoreductase activity, acting on paired donors, with incorporation or reduction of molecular oxygen"/>
    <property type="evidence" value="ECO:0007669"/>
    <property type="project" value="InterPro"/>
</dbReference>
<name>A0AAD8VYP3_LOLMU</name>
<dbReference type="EMBL" id="JAUUTY010000005">
    <property type="protein sequence ID" value="KAK1626056.1"/>
    <property type="molecule type" value="Genomic_DNA"/>
</dbReference>
<dbReference type="Gene3D" id="1.10.630.10">
    <property type="entry name" value="Cytochrome P450"/>
    <property type="match status" value="1"/>
</dbReference>
<feature type="compositionally biased region" description="Low complexity" evidence="1">
    <location>
        <begin position="13"/>
        <end position="24"/>
    </location>
</feature>
<feature type="compositionally biased region" description="Basic and acidic residues" evidence="1">
    <location>
        <begin position="1362"/>
        <end position="1372"/>
    </location>
</feature>
<dbReference type="GO" id="GO:0005506">
    <property type="term" value="F:iron ion binding"/>
    <property type="evidence" value="ECO:0007669"/>
    <property type="project" value="InterPro"/>
</dbReference>
<feature type="region of interest" description="Disordered" evidence="1">
    <location>
        <begin position="772"/>
        <end position="826"/>
    </location>
</feature>
<sequence>MTGWPSSNANLTSSSGRFSSSSGRLMNLKDQPDNTAGISQRRDSSVADSEAPPTRMMIDAGPGDPLDGIKEQTPWDLHEVFRKYDLHEKKDDYTRTLAKVIDEKKEEKAKEKDIAGTSKSSARSAAEKKSSSTSAPLKAKQTTKGKRRKEVPLLGDQPKQSIPTLKVFNVPKLYQEHGGFDMEEAAKLAAACDVTVEELLSAADAALPTADIAPKFVYGADLVSTEQLHKLPTHMRNLHQWYLDACKENIMYIVASIPWEYYYRKEEIHIEMNELWQLFNLEALDKSLMSCYCLLEISECKSNNIINIGFIDPDKIHVETGKKLLMTQVVDNIVSLVSGYESTAPLITWATYHLAKSPDTLAKLREENLAMRESKGGLSFITHDDIPKMKYTAKVVEETIRILVWVRSLHTDPNNFQDPLTFNPDRWDHRCRIPTLQELQEELEGQARMAAKVQEAENKKASKARIREGERGQWWPCATTDVELRELQNEGMISSHWSFVRDSDAPKPEAGEVVMTKAWVERGLSLPCSEFFLSILNTYGLQPHNICPNSYLLLSNFVTLCEGHLGIRPDVKLWQFFFRVKKETKDKAMVNCGSMTFMLRPNRMYPPHDSHESVRYWNAGWFYEKNAPVPDVHEGLPQFVNEPPEELASWSFVPPLALTPTLEKAARRISWLVHDGLTGPQLTLSWFTRRIQPLRYNARLMCAYTGADDLLRVTRHDLPADSLKRRFKTLVKIPRGQQVPELFKDIYTNDQCPPLNTLAEDNFRTIIRVPVTSDTAEEAPEDDEEEEDQAPRKAAPRPTKRSSEAGASGEASAKKPKTNHLRLTQGRRSVRVYGCSRRLARAHAPSFPAPREFPSMMRFLLSEIISCLNPFTCLQESENRCHADHQPGAHHEVHEEISGCWSLYSSSTQRFPPNSQPSPPQADPSPPPAANTPPEIIPVSSGHAEEEDPKAKGPAQEEAETQGQGDAEVTSEKAEEGAGDIVVFPKNFGDPADTTSTPKAYATKFFNKLTEAEKWELEQDLLNAMMNNRDHRKSRTSRKTLASSAINLSASKRYSPVAPKHEQQALHYELHKNIALQRRVTLSQAENIRTLKDENAELAKQLAEAQGASSSLATASTELENLRSSYQELETKLKEAELKREQAEKQLAEKNSEHIREKGELELKKNADSETIRRQQKELNGLRKFMETAEHHWDLLNENILEPLGYPEQRRNLFPRDDLLQLAGDDCKDLISASRKICHNLNIKRSRTCDVRKLIGKMDVLPELVTDLQASSARGAAAMALTMCLAHTPGLDLDEVTTGVPPDADVGELLDAVSGYDTRTRADDEEFYDKVARRRQPWKRNFEGSRRLARLAESGAEFTRTSSKDAPQEEPKTSTAELGVKEPTAPKAPRNKIQMARLLRLRGSENFYSCGKSNASFWPQRGDDLFIVDVIRILTLAFRCLAAMVFQLPAEDQVSAMKERFELDDRDNV</sequence>
<dbReference type="Proteomes" id="UP001231189">
    <property type="component" value="Unassembled WGS sequence"/>
</dbReference>
<feature type="compositionally biased region" description="Polar residues" evidence="1">
    <location>
        <begin position="1"/>
        <end position="12"/>
    </location>
</feature>
<dbReference type="PANTHER" id="PTHR33026:SF7">
    <property type="entry name" value="OS03G0100275 PROTEIN"/>
    <property type="match status" value="1"/>
</dbReference>
<reference evidence="3" key="1">
    <citation type="submission" date="2023-07" db="EMBL/GenBank/DDBJ databases">
        <title>A chromosome-level genome assembly of Lolium multiflorum.</title>
        <authorList>
            <person name="Chen Y."/>
            <person name="Copetti D."/>
            <person name="Kolliker R."/>
            <person name="Studer B."/>
        </authorList>
    </citation>
    <scope>NUCLEOTIDE SEQUENCE</scope>
    <source>
        <strain evidence="3">02402/16</strain>
        <tissue evidence="3">Leaf</tissue>
    </source>
</reference>
<evidence type="ECO:0000313" key="3">
    <source>
        <dbReference type="EMBL" id="KAK1626056.1"/>
    </source>
</evidence>
<feature type="domain" description="Transposase (putative) gypsy type" evidence="2">
    <location>
        <begin position="514"/>
        <end position="581"/>
    </location>
</feature>
<feature type="region of interest" description="Disordered" evidence="1">
    <location>
        <begin position="905"/>
        <end position="982"/>
    </location>
</feature>
<accession>A0AAD8VYP3</accession>
<dbReference type="InterPro" id="IPR007321">
    <property type="entry name" value="Transposase_28"/>
</dbReference>
<proteinExistence type="predicted"/>
<organism evidence="3 4">
    <name type="scientific">Lolium multiflorum</name>
    <name type="common">Italian ryegrass</name>
    <name type="synonym">Lolium perenne subsp. multiflorum</name>
    <dbReference type="NCBI Taxonomy" id="4521"/>
    <lineage>
        <taxon>Eukaryota</taxon>
        <taxon>Viridiplantae</taxon>
        <taxon>Streptophyta</taxon>
        <taxon>Embryophyta</taxon>
        <taxon>Tracheophyta</taxon>
        <taxon>Spermatophyta</taxon>
        <taxon>Magnoliopsida</taxon>
        <taxon>Liliopsida</taxon>
        <taxon>Poales</taxon>
        <taxon>Poaceae</taxon>
        <taxon>BOP clade</taxon>
        <taxon>Pooideae</taxon>
        <taxon>Poodae</taxon>
        <taxon>Poeae</taxon>
        <taxon>Poeae Chloroplast Group 2 (Poeae type)</taxon>
        <taxon>Loliodinae</taxon>
        <taxon>Loliinae</taxon>
        <taxon>Lolium</taxon>
    </lineage>
</organism>
<feature type="region of interest" description="Disordered" evidence="1">
    <location>
        <begin position="1143"/>
        <end position="1172"/>
    </location>
</feature>
<feature type="region of interest" description="Disordered" evidence="1">
    <location>
        <begin position="105"/>
        <end position="158"/>
    </location>
</feature>
<feature type="compositionally biased region" description="Pro residues" evidence="1">
    <location>
        <begin position="914"/>
        <end position="931"/>
    </location>
</feature>
<dbReference type="SUPFAM" id="SSF48264">
    <property type="entry name" value="Cytochrome P450"/>
    <property type="match status" value="1"/>
</dbReference>
<feature type="region of interest" description="Disordered" evidence="1">
    <location>
        <begin position="1"/>
        <end position="72"/>
    </location>
</feature>
<evidence type="ECO:0000313" key="4">
    <source>
        <dbReference type="Proteomes" id="UP001231189"/>
    </source>
</evidence>
<evidence type="ECO:0000259" key="2">
    <source>
        <dbReference type="Pfam" id="PF04195"/>
    </source>
</evidence>
<dbReference type="InterPro" id="IPR001128">
    <property type="entry name" value="Cyt_P450"/>
</dbReference>
<dbReference type="GO" id="GO:0004497">
    <property type="term" value="F:monooxygenase activity"/>
    <property type="evidence" value="ECO:0007669"/>
    <property type="project" value="InterPro"/>
</dbReference>
<feature type="compositionally biased region" description="Basic and acidic residues" evidence="1">
    <location>
        <begin position="105"/>
        <end position="114"/>
    </location>
</feature>
<keyword evidence="4" id="KW-1185">Reference proteome</keyword>
<feature type="compositionally biased region" description="Acidic residues" evidence="1">
    <location>
        <begin position="775"/>
        <end position="788"/>
    </location>
</feature>